<comment type="cofactor">
    <cofactor evidence="1 9">
        <name>heme</name>
        <dbReference type="ChEBI" id="CHEBI:30413"/>
    </cofactor>
</comment>
<dbReference type="CDD" id="cd11055">
    <property type="entry name" value="CYP3A-like"/>
    <property type="match status" value="1"/>
</dbReference>
<dbReference type="PANTHER" id="PTHR24302">
    <property type="entry name" value="CYTOCHROME P450 FAMILY 3"/>
    <property type="match status" value="1"/>
</dbReference>
<name>A0A818TYK6_9BILA</name>
<dbReference type="PANTHER" id="PTHR24302:SF15">
    <property type="entry name" value="FATTY-ACID PEROXYGENASE"/>
    <property type="match status" value="1"/>
</dbReference>
<evidence type="ECO:0000256" key="5">
    <source>
        <dbReference type="ARBA" id="ARBA00023002"/>
    </source>
</evidence>
<dbReference type="GO" id="GO:0016705">
    <property type="term" value="F:oxidoreductase activity, acting on paired donors, with incorporation or reduction of molecular oxygen"/>
    <property type="evidence" value="ECO:0007669"/>
    <property type="project" value="InterPro"/>
</dbReference>
<evidence type="ECO:0000313" key="13">
    <source>
        <dbReference type="Proteomes" id="UP000663868"/>
    </source>
</evidence>
<dbReference type="Pfam" id="PF00067">
    <property type="entry name" value="p450"/>
    <property type="match status" value="1"/>
</dbReference>
<feature type="domain" description="Acyltransferase 3" evidence="11">
    <location>
        <begin position="20"/>
        <end position="377"/>
    </location>
</feature>
<evidence type="ECO:0000313" key="12">
    <source>
        <dbReference type="EMBL" id="CAF3690587.1"/>
    </source>
</evidence>
<evidence type="ECO:0000256" key="4">
    <source>
        <dbReference type="ARBA" id="ARBA00022723"/>
    </source>
</evidence>
<dbReference type="EMBL" id="CAJOBB010000487">
    <property type="protein sequence ID" value="CAF3690587.1"/>
    <property type="molecule type" value="Genomic_DNA"/>
</dbReference>
<feature type="transmembrane region" description="Helical" evidence="10">
    <location>
        <begin position="64"/>
        <end position="87"/>
    </location>
</feature>
<comment type="function">
    <text evidence="8">Cytochromes P450 are a group of heme-thiolate monooxygenases. They oxidize a variety of structurally unrelated compounds, including steroids, fatty acids, and xenobiotics.</text>
</comment>
<reference evidence="12" key="1">
    <citation type="submission" date="2021-02" db="EMBL/GenBank/DDBJ databases">
        <authorList>
            <person name="Nowell W R."/>
        </authorList>
    </citation>
    <scope>NUCLEOTIDE SEQUENCE</scope>
</reference>
<comment type="similarity">
    <text evidence="2">Belongs to the cytochrome P450 family.</text>
</comment>
<evidence type="ECO:0000256" key="1">
    <source>
        <dbReference type="ARBA" id="ARBA00001971"/>
    </source>
</evidence>
<evidence type="ECO:0000256" key="6">
    <source>
        <dbReference type="ARBA" id="ARBA00023004"/>
    </source>
</evidence>
<feature type="transmembrane region" description="Helical" evidence="10">
    <location>
        <begin position="107"/>
        <end position="124"/>
    </location>
</feature>
<dbReference type="Gene3D" id="1.10.630.10">
    <property type="entry name" value="Cytochrome P450"/>
    <property type="match status" value="1"/>
</dbReference>
<dbReference type="GO" id="GO:0005506">
    <property type="term" value="F:iron ion binding"/>
    <property type="evidence" value="ECO:0007669"/>
    <property type="project" value="InterPro"/>
</dbReference>
<evidence type="ECO:0000256" key="10">
    <source>
        <dbReference type="SAM" id="Phobius"/>
    </source>
</evidence>
<dbReference type="InterPro" id="IPR001128">
    <property type="entry name" value="Cyt_P450"/>
</dbReference>
<proteinExistence type="inferred from homology"/>
<evidence type="ECO:0000256" key="2">
    <source>
        <dbReference type="ARBA" id="ARBA00010617"/>
    </source>
</evidence>
<keyword evidence="7" id="KW-0503">Monooxygenase</keyword>
<organism evidence="12 13">
    <name type="scientific">Adineta steineri</name>
    <dbReference type="NCBI Taxonomy" id="433720"/>
    <lineage>
        <taxon>Eukaryota</taxon>
        <taxon>Metazoa</taxon>
        <taxon>Spiralia</taxon>
        <taxon>Gnathifera</taxon>
        <taxon>Rotifera</taxon>
        <taxon>Eurotatoria</taxon>
        <taxon>Bdelloidea</taxon>
        <taxon>Adinetida</taxon>
        <taxon>Adinetidae</taxon>
        <taxon>Adineta</taxon>
    </lineage>
</organism>
<gene>
    <name evidence="12" type="ORF">KXQ929_LOCUS10325</name>
</gene>
<keyword evidence="10" id="KW-1133">Transmembrane helix</keyword>
<evidence type="ECO:0000256" key="9">
    <source>
        <dbReference type="PIRSR" id="PIRSR602401-1"/>
    </source>
</evidence>
<dbReference type="SUPFAM" id="SSF48264">
    <property type="entry name" value="Cytochrome P450"/>
    <property type="match status" value="1"/>
</dbReference>
<dbReference type="FunFam" id="1.10.630.10:FF:000182">
    <property type="entry name" value="Cytochrome P450 3A4"/>
    <property type="match status" value="1"/>
</dbReference>
<dbReference type="InterPro" id="IPR050705">
    <property type="entry name" value="Cytochrome_P450_3A"/>
</dbReference>
<accession>A0A818TYK6</accession>
<dbReference type="AlphaFoldDB" id="A0A818TYK6"/>
<comment type="caution">
    <text evidence="12">The sequence shown here is derived from an EMBL/GenBank/DDBJ whole genome shotgun (WGS) entry which is preliminary data.</text>
</comment>
<dbReference type="PRINTS" id="PR00385">
    <property type="entry name" value="P450"/>
</dbReference>
<evidence type="ECO:0000259" key="11">
    <source>
        <dbReference type="Pfam" id="PF01757"/>
    </source>
</evidence>
<feature type="transmembrane region" description="Helical" evidence="10">
    <location>
        <begin position="152"/>
        <end position="173"/>
    </location>
</feature>
<dbReference type="InterPro" id="IPR002656">
    <property type="entry name" value="Acyl_transf_3_dom"/>
</dbReference>
<sequence length="877" mass="102124">MWQLKKDIESLFQSEKYAPINGMRSISCLTIVSLHIGCLLNLFIPPYPHIQWMTYLNSYTYRFLSLSMLSLETFFMLSGFLLTLKFIQHQDSFSWKEYPSYIVRRACRFWPGILLITIIMLILGESQGTWTSFWLFYQNYISMNQWLCGSGALWSVSLDMQMHIILPIILSIVINSKSNYQRTYLALYILVILSIVYSMLVFNPNTMNLLVHLYHNNILGLLMPQRCVDWVTVEYNVTLGFEKVIEPSPIKSFMELIYLSIPGRYSSFIIGSILAFNLINAKNNTMIRYGTIKKYTYLTFIFLFMVLLTIPFEPDTINPVVSTIMISIIRQIFAISQAFILFSAICPSTHPYYSPWIRSFLSQSIWTPIAKLSYLIYRGISTPPFNFFFGHFKTLWNAPFYNRQLENWTKQYGKIYGIYQGTHPFLVVSDSDFLQEVFIKQFSIFHVRIITMLDNVSSNVALSNGSTWRRQRHVINPSFTAMKLRAMSPLINKSISDLVDKLFEHSNSGAEFNIYLYYKRLSMDIICRCAFGIDIDLQHNPNHIYLNKLEELFGSNTVLKSSIFRMTLLIPAIRNILSRLYLIHNTARKYINTRVLPLISSTKQLDESAFMWLLNRLHTIVEQRQETPISRKDLLQLMLQVMTKEPIQDTTEDDTKTNYWLSKDEVVGNTLIFMATGYETTSTALAYATYVLAKHPDVLKKLQDEIDQLPIDSDDNTSDEKIKEYLDYDTVTHLSYMDMFISEVLRMYPIGNLAIQRCAMENTVVQGINIEKGTAVYADIYSIHYDRELWGPDDPYIFLPERHKIKRHPMAFMAFGAGPRNCIGMRFALIEMKMLLTRLLREYTILPGEHLESNFNIHEEAAIVPEAIWIKLLKRET</sequence>
<keyword evidence="5" id="KW-0560">Oxidoreductase</keyword>
<evidence type="ECO:0000256" key="3">
    <source>
        <dbReference type="ARBA" id="ARBA00022617"/>
    </source>
</evidence>
<keyword evidence="4 9" id="KW-0479">Metal-binding</keyword>
<dbReference type="Proteomes" id="UP000663868">
    <property type="component" value="Unassembled WGS sequence"/>
</dbReference>
<keyword evidence="3 9" id="KW-0349">Heme</keyword>
<protein>
    <recommendedName>
        <fullName evidence="11">Acyltransferase 3 domain-containing protein</fullName>
    </recommendedName>
</protein>
<dbReference type="InterPro" id="IPR036396">
    <property type="entry name" value="Cyt_P450_sf"/>
</dbReference>
<feature type="transmembrane region" description="Helical" evidence="10">
    <location>
        <begin position="295"/>
        <end position="312"/>
    </location>
</feature>
<dbReference type="InterPro" id="IPR017972">
    <property type="entry name" value="Cyt_P450_CS"/>
</dbReference>
<feature type="transmembrane region" description="Helical" evidence="10">
    <location>
        <begin position="256"/>
        <end position="279"/>
    </location>
</feature>
<dbReference type="GO" id="GO:0008395">
    <property type="term" value="F:steroid hydroxylase activity"/>
    <property type="evidence" value="ECO:0007669"/>
    <property type="project" value="TreeGrafter"/>
</dbReference>
<dbReference type="GO" id="GO:0020037">
    <property type="term" value="F:heme binding"/>
    <property type="evidence" value="ECO:0007669"/>
    <property type="project" value="InterPro"/>
</dbReference>
<keyword evidence="6 9" id="KW-0408">Iron</keyword>
<evidence type="ECO:0000256" key="8">
    <source>
        <dbReference type="ARBA" id="ARBA00043906"/>
    </source>
</evidence>
<feature type="binding site" description="axial binding residue" evidence="9">
    <location>
        <position position="822"/>
    </location>
    <ligand>
        <name>heme</name>
        <dbReference type="ChEBI" id="CHEBI:30413"/>
    </ligand>
    <ligandPart>
        <name>Fe</name>
        <dbReference type="ChEBI" id="CHEBI:18248"/>
    </ligandPart>
</feature>
<dbReference type="PRINTS" id="PR00463">
    <property type="entry name" value="EP450I"/>
</dbReference>
<evidence type="ECO:0000256" key="7">
    <source>
        <dbReference type="ARBA" id="ARBA00023033"/>
    </source>
</evidence>
<dbReference type="InterPro" id="IPR002401">
    <property type="entry name" value="Cyt_P450_E_grp-I"/>
</dbReference>
<feature type="transmembrane region" description="Helical" evidence="10">
    <location>
        <begin position="21"/>
        <end position="44"/>
    </location>
</feature>
<feature type="transmembrane region" description="Helical" evidence="10">
    <location>
        <begin position="185"/>
        <end position="202"/>
    </location>
</feature>
<dbReference type="GO" id="GO:0016747">
    <property type="term" value="F:acyltransferase activity, transferring groups other than amino-acyl groups"/>
    <property type="evidence" value="ECO:0007669"/>
    <property type="project" value="InterPro"/>
</dbReference>
<keyword evidence="10" id="KW-0472">Membrane</keyword>
<dbReference type="Pfam" id="PF01757">
    <property type="entry name" value="Acyl_transf_3"/>
    <property type="match status" value="1"/>
</dbReference>
<keyword evidence="10" id="KW-0812">Transmembrane</keyword>
<dbReference type="PROSITE" id="PS00086">
    <property type="entry name" value="CYTOCHROME_P450"/>
    <property type="match status" value="1"/>
</dbReference>